<keyword evidence="2" id="KW-0540">Nuclease</keyword>
<dbReference type="Pfam" id="PF03372">
    <property type="entry name" value="Exo_endo_phos"/>
    <property type="match status" value="1"/>
</dbReference>
<feature type="domain" description="Endonuclease/exonuclease/phosphatase" evidence="1">
    <location>
        <begin position="7"/>
        <end position="221"/>
    </location>
</feature>
<dbReference type="SUPFAM" id="SSF56219">
    <property type="entry name" value="DNase I-like"/>
    <property type="match status" value="1"/>
</dbReference>
<proteinExistence type="predicted"/>
<dbReference type="Gene3D" id="3.60.10.10">
    <property type="entry name" value="Endonuclease/exonuclease/phosphatase"/>
    <property type="match status" value="1"/>
</dbReference>
<dbReference type="InterPro" id="IPR036691">
    <property type="entry name" value="Endo/exonu/phosph_ase_sf"/>
</dbReference>
<gene>
    <name evidence="2" type="ORF">DFJ64_0229</name>
</gene>
<name>A0A3D9V255_THECX</name>
<reference evidence="2 3" key="1">
    <citation type="submission" date="2018-08" db="EMBL/GenBank/DDBJ databases">
        <title>Sequencing the genomes of 1000 actinobacteria strains.</title>
        <authorList>
            <person name="Klenk H.-P."/>
        </authorList>
    </citation>
    <scope>NUCLEOTIDE SEQUENCE [LARGE SCALE GENOMIC DNA]</scope>
    <source>
        <strain evidence="2 3">DSM 22891</strain>
    </source>
</reference>
<evidence type="ECO:0000313" key="3">
    <source>
        <dbReference type="Proteomes" id="UP000256485"/>
    </source>
</evidence>
<dbReference type="RefSeq" id="WP_170152460.1">
    <property type="nucleotide sequence ID" value="NZ_QTUC01000001.1"/>
</dbReference>
<keyword evidence="2" id="KW-0378">Hydrolase</keyword>
<dbReference type="GO" id="GO:0004519">
    <property type="term" value="F:endonuclease activity"/>
    <property type="evidence" value="ECO:0007669"/>
    <property type="project" value="UniProtKB-KW"/>
</dbReference>
<organism evidence="2 3">
    <name type="scientific">Thermasporomyces composti</name>
    <dbReference type="NCBI Taxonomy" id="696763"/>
    <lineage>
        <taxon>Bacteria</taxon>
        <taxon>Bacillati</taxon>
        <taxon>Actinomycetota</taxon>
        <taxon>Actinomycetes</taxon>
        <taxon>Propionibacteriales</taxon>
        <taxon>Nocardioidaceae</taxon>
        <taxon>Thermasporomyces</taxon>
    </lineage>
</organism>
<evidence type="ECO:0000313" key="2">
    <source>
        <dbReference type="EMBL" id="REF34863.1"/>
    </source>
</evidence>
<keyword evidence="3" id="KW-1185">Reference proteome</keyword>
<comment type="caution">
    <text evidence="2">The sequence shown here is derived from an EMBL/GenBank/DDBJ whole genome shotgun (WGS) entry which is preliminary data.</text>
</comment>
<dbReference type="GO" id="GO:0004527">
    <property type="term" value="F:exonuclease activity"/>
    <property type="evidence" value="ECO:0007669"/>
    <property type="project" value="UniProtKB-KW"/>
</dbReference>
<dbReference type="Proteomes" id="UP000256485">
    <property type="component" value="Unassembled WGS sequence"/>
</dbReference>
<protein>
    <submittedName>
        <fullName evidence="2">Endonuclease/exonuclease/phosphatase family metal-dependent hydrolase</fullName>
    </submittedName>
</protein>
<evidence type="ECO:0000259" key="1">
    <source>
        <dbReference type="Pfam" id="PF03372"/>
    </source>
</evidence>
<keyword evidence="2" id="KW-0255">Endonuclease</keyword>
<dbReference type="AlphaFoldDB" id="A0A3D9V255"/>
<dbReference type="EMBL" id="QTUC01000001">
    <property type="protein sequence ID" value="REF34863.1"/>
    <property type="molecule type" value="Genomic_DNA"/>
</dbReference>
<sequence length="248" mass="26754">MPKVRLLSYNVRGLRDDPDAVATIVRRCQPDVLVVQEGPRRSRWRPRCAALARACGLFYVAGGRTAGGNVLFTTARVRVHEVLERRITVPLGAPMRGIVAATLSVEGTRFRVVGLHLSLAARERPREVTQVLAAAQVESGLPLLVAGDLNEGPTGPSWAALARAGLRDVCADDSARPTYPAHAPRARIDGVFVSNPDVEVLQAGVPLDPDLRSLLPRASDHLPVLAELVVPGRDLGGWRPRAAGRDRY</sequence>
<dbReference type="InterPro" id="IPR005135">
    <property type="entry name" value="Endo/exonuclease/phosphatase"/>
</dbReference>
<accession>A0A3D9V255</accession>
<keyword evidence="2" id="KW-0269">Exonuclease</keyword>